<dbReference type="OrthoDB" id="2788229at2759"/>
<name>A0A9P5YQ45_9AGAR</name>
<keyword evidence="2" id="KW-1185">Reference proteome</keyword>
<gene>
    <name evidence="1" type="ORF">BDN70DRAFT_965243</name>
</gene>
<comment type="caution">
    <text evidence="1">The sequence shown here is derived from an EMBL/GenBank/DDBJ whole genome shotgun (WGS) entry which is preliminary data.</text>
</comment>
<evidence type="ECO:0000313" key="2">
    <source>
        <dbReference type="Proteomes" id="UP000807469"/>
    </source>
</evidence>
<protein>
    <recommendedName>
        <fullName evidence="3">F-box domain-containing protein</fullName>
    </recommendedName>
</protein>
<proteinExistence type="predicted"/>
<organism evidence="1 2">
    <name type="scientific">Pholiota conissans</name>
    <dbReference type="NCBI Taxonomy" id="109636"/>
    <lineage>
        <taxon>Eukaryota</taxon>
        <taxon>Fungi</taxon>
        <taxon>Dikarya</taxon>
        <taxon>Basidiomycota</taxon>
        <taxon>Agaricomycotina</taxon>
        <taxon>Agaricomycetes</taxon>
        <taxon>Agaricomycetidae</taxon>
        <taxon>Agaricales</taxon>
        <taxon>Agaricineae</taxon>
        <taxon>Strophariaceae</taxon>
        <taxon>Pholiota</taxon>
    </lineage>
</organism>
<dbReference type="Proteomes" id="UP000807469">
    <property type="component" value="Unassembled WGS sequence"/>
</dbReference>
<dbReference type="AlphaFoldDB" id="A0A9P5YQ45"/>
<evidence type="ECO:0008006" key="3">
    <source>
        <dbReference type="Google" id="ProtNLM"/>
    </source>
</evidence>
<accession>A0A9P5YQ45</accession>
<sequence>MPPLPPEICDIALDYLHDDIQALVKCSTLCKSWLPTCRLHLYSTVCIPFHASNLEFRLGLINLLCDPRSDHLRPLVRRIIIVGVLQYAGRLLECLEDFTKLERLDLRGIRWIQHSEQRTNSYSLPRAAHFKYLSLQDMSVRFKARHFFAPTD</sequence>
<dbReference type="EMBL" id="MU155446">
    <property type="protein sequence ID" value="KAF9473404.1"/>
    <property type="molecule type" value="Genomic_DNA"/>
</dbReference>
<evidence type="ECO:0000313" key="1">
    <source>
        <dbReference type="EMBL" id="KAF9473404.1"/>
    </source>
</evidence>
<reference evidence="1" key="1">
    <citation type="submission" date="2020-11" db="EMBL/GenBank/DDBJ databases">
        <authorList>
            <consortium name="DOE Joint Genome Institute"/>
            <person name="Ahrendt S."/>
            <person name="Riley R."/>
            <person name="Andreopoulos W."/>
            <person name="Labutti K."/>
            <person name="Pangilinan J."/>
            <person name="Ruiz-Duenas F.J."/>
            <person name="Barrasa J.M."/>
            <person name="Sanchez-Garcia M."/>
            <person name="Camarero S."/>
            <person name="Miyauchi S."/>
            <person name="Serrano A."/>
            <person name="Linde D."/>
            <person name="Babiker R."/>
            <person name="Drula E."/>
            <person name="Ayuso-Fernandez I."/>
            <person name="Pacheco R."/>
            <person name="Padilla G."/>
            <person name="Ferreira P."/>
            <person name="Barriuso J."/>
            <person name="Kellner H."/>
            <person name="Castanera R."/>
            <person name="Alfaro M."/>
            <person name="Ramirez L."/>
            <person name="Pisabarro A.G."/>
            <person name="Kuo A."/>
            <person name="Tritt A."/>
            <person name="Lipzen A."/>
            <person name="He G."/>
            <person name="Yan M."/>
            <person name="Ng V."/>
            <person name="Cullen D."/>
            <person name="Martin F."/>
            <person name="Rosso M.-N."/>
            <person name="Henrissat B."/>
            <person name="Hibbett D."/>
            <person name="Martinez A.T."/>
            <person name="Grigoriev I.V."/>
        </authorList>
    </citation>
    <scope>NUCLEOTIDE SEQUENCE</scope>
    <source>
        <strain evidence="1">CIRM-BRFM 674</strain>
    </source>
</reference>